<dbReference type="Proteomes" id="UP000756921">
    <property type="component" value="Unassembled WGS sequence"/>
</dbReference>
<evidence type="ECO:0000313" key="2">
    <source>
        <dbReference type="EMBL" id="KAF9737562.1"/>
    </source>
</evidence>
<reference evidence="2" key="1">
    <citation type="journal article" date="2020" name="Mol. Plant Microbe Interact.">
        <title>Genome Sequence of the Biocontrol Agent Coniothyrium minitans strain Conio (IMI 134523).</title>
        <authorList>
            <person name="Patel D."/>
            <person name="Shittu T.A."/>
            <person name="Baroncelli R."/>
            <person name="Muthumeenakshi S."/>
            <person name="Osborne T.H."/>
            <person name="Janganan T.K."/>
            <person name="Sreenivasaprasad S."/>
        </authorList>
    </citation>
    <scope>NUCLEOTIDE SEQUENCE</scope>
    <source>
        <strain evidence="2">Conio</strain>
    </source>
</reference>
<sequence length="205" mass="23885">MPNLRFPSNPTSYRTTGWQIALMLLMGINHLMDHDPRHIQYSKDQRAKRKAEKQRYKSGFVVELPDEEAKDKDKDKGDEPVHPDAARQTSRPHSPCCNPPPPVRRDGKEAWPYPRGASHHKHGENIHDDKIPCKHPSKPKPTGRAQMRDAWTRMRAFTKTPYEYVKRVDSRKKRVKFNRDVQWFVFDGDADDSGGDYGESISRRR</sequence>
<feature type="compositionally biased region" description="Basic and acidic residues" evidence="1">
    <location>
        <begin position="123"/>
        <end position="132"/>
    </location>
</feature>
<dbReference type="EMBL" id="WJXW01000004">
    <property type="protein sequence ID" value="KAF9737562.1"/>
    <property type="molecule type" value="Genomic_DNA"/>
</dbReference>
<feature type="compositionally biased region" description="Basic and acidic residues" evidence="1">
    <location>
        <begin position="67"/>
        <end position="85"/>
    </location>
</feature>
<evidence type="ECO:0000313" key="3">
    <source>
        <dbReference type="Proteomes" id="UP000756921"/>
    </source>
</evidence>
<name>A0A9P6GKZ8_9PLEO</name>
<proteinExistence type="predicted"/>
<dbReference type="AlphaFoldDB" id="A0A9P6GKZ8"/>
<organism evidence="2 3">
    <name type="scientific">Paraphaeosphaeria minitans</name>
    <dbReference type="NCBI Taxonomy" id="565426"/>
    <lineage>
        <taxon>Eukaryota</taxon>
        <taxon>Fungi</taxon>
        <taxon>Dikarya</taxon>
        <taxon>Ascomycota</taxon>
        <taxon>Pezizomycotina</taxon>
        <taxon>Dothideomycetes</taxon>
        <taxon>Pleosporomycetidae</taxon>
        <taxon>Pleosporales</taxon>
        <taxon>Massarineae</taxon>
        <taxon>Didymosphaeriaceae</taxon>
        <taxon>Paraphaeosphaeria</taxon>
    </lineage>
</organism>
<keyword evidence="3" id="KW-1185">Reference proteome</keyword>
<feature type="region of interest" description="Disordered" evidence="1">
    <location>
        <begin position="41"/>
        <end position="147"/>
    </location>
</feature>
<accession>A0A9P6GKZ8</accession>
<protein>
    <submittedName>
        <fullName evidence="2">Uncharacterized protein</fullName>
    </submittedName>
</protein>
<evidence type="ECO:0000256" key="1">
    <source>
        <dbReference type="SAM" id="MobiDB-lite"/>
    </source>
</evidence>
<dbReference type="OrthoDB" id="3788831at2759"/>
<gene>
    <name evidence="2" type="ORF">PMIN01_05341</name>
</gene>
<comment type="caution">
    <text evidence="2">The sequence shown here is derived from an EMBL/GenBank/DDBJ whole genome shotgun (WGS) entry which is preliminary data.</text>
</comment>